<feature type="transmembrane region" description="Helical" evidence="1">
    <location>
        <begin position="62"/>
        <end position="82"/>
    </location>
</feature>
<organism evidence="2 3">
    <name type="scientific">Pandoravirus japonicus</name>
    <dbReference type="NCBI Taxonomy" id="2823154"/>
    <lineage>
        <taxon>Viruses</taxon>
        <taxon>Pandoravirus</taxon>
    </lineage>
</organism>
<evidence type="ECO:0000256" key="1">
    <source>
        <dbReference type="SAM" id="Phobius"/>
    </source>
</evidence>
<evidence type="ECO:0000313" key="3">
    <source>
        <dbReference type="Proteomes" id="UP001253637"/>
    </source>
</evidence>
<protein>
    <submittedName>
        <fullName evidence="2">Uncharacterized protein</fullName>
    </submittedName>
</protein>
<proteinExistence type="predicted"/>
<sequence length="235" mass="25371">MPPDGLGGRYVGRDPSLRPHWATLHTTVRQWHRCGRSWRPTALSARDDFLARVITEKEKKGPCFVAGFLCAFLQSFLFWLFFCARRCVGAARLGKQKGKRGKEARATKSCPPAPCARIAASSLATRKKDGAALDAREAIKKTPRATSVDSWTHWVATSRSQTRDCVVNILARVAPGTCTDATAPGGVAGDYTLAWRAACPPHPIDWMALGGDSLKHEAPPATAPCALLGPRGLLA</sequence>
<keyword evidence="1" id="KW-0812">Transmembrane</keyword>
<evidence type="ECO:0000313" key="2">
    <source>
        <dbReference type="EMBL" id="BCU03537.1"/>
    </source>
</evidence>
<dbReference type="Proteomes" id="UP001253637">
    <property type="component" value="Segment"/>
</dbReference>
<keyword evidence="1" id="KW-0472">Membrane</keyword>
<name>A0A811BQZ3_9VIRU</name>
<keyword evidence="1" id="KW-1133">Transmembrane helix</keyword>
<reference evidence="2" key="1">
    <citation type="submission" date="2021-04" db="EMBL/GenBank/DDBJ databases">
        <title>Draft Genome Sequence of Pandoravirus japonicus, Isolated from the Sabaishi River of Niigata, Japan.</title>
        <authorList>
            <person name="Hosokawa N."/>
            <person name="Takahashi H."/>
            <person name="Aoki K."/>
            <person name="Takemura M."/>
        </authorList>
    </citation>
    <scope>NUCLEOTIDE SEQUENCE</scope>
</reference>
<dbReference type="EMBL" id="LC625835">
    <property type="protein sequence ID" value="BCU03537.1"/>
    <property type="molecule type" value="Genomic_DNA"/>
</dbReference>
<accession>A0A811BQZ3</accession>